<proteinExistence type="predicted"/>
<dbReference type="GeneID" id="62233381"/>
<evidence type="ECO:0000313" key="3">
    <source>
        <dbReference type="EMBL" id="KAF7926312.1"/>
    </source>
</evidence>
<gene>
    <name evidence="3" type="ORF">EAE98_006607</name>
</gene>
<dbReference type="InterPro" id="IPR032675">
    <property type="entry name" value="LRR_dom_sf"/>
</dbReference>
<evidence type="ECO:0000259" key="2">
    <source>
        <dbReference type="PROSITE" id="PS50181"/>
    </source>
</evidence>
<dbReference type="InterPro" id="IPR001810">
    <property type="entry name" value="F-box_dom"/>
</dbReference>
<keyword evidence="4" id="KW-1185">Reference proteome</keyword>
<accession>A0ABQ7IJU3</accession>
<evidence type="ECO:0000313" key="4">
    <source>
        <dbReference type="Proteomes" id="UP000783213"/>
    </source>
</evidence>
<organism evidence="3 4">
    <name type="scientific">Botrytis deweyae</name>
    <dbReference type="NCBI Taxonomy" id="2478750"/>
    <lineage>
        <taxon>Eukaryota</taxon>
        <taxon>Fungi</taxon>
        <taxon>Dikarya</taxon>
        <taxon>Ascomycota</taxon>
        <taxon>Pezizomycotina</taxon>
        <taxon>Leotiomycetes</taxon>
        <taxon>Helotiales</taxon>
        <taxon>Sclerotiniaceae</taxon>
        <taxon>Botrytis</taxon>
    </lineage>
</organism>
<feature type="compositionally biased region" description="Polar residues" evidence="1">
    <location>
        <begin position="1"/>
        <end position="10"/>
    </location>
</feature>
<feature type="region of interest" description="Disordered" evidence="1">
    <location>
        <begin position="1"/>
        <end position="26"/>
    </location>
</feature>
<name>A0ABQ7IJU3_9HELO</name>
<evidence type="ECO:0000256" key="1">
    <source>
        <dbReference type="SAM" id="MobiDB-lite"/>
    </source>
</evidence>
<feature type="domain" description="F-box" evidence="2">
    <location>
        <begin position="103"/>
        <end position="148"/>
    </location>
</feature>
<dbReference type="RefSeq" id="XP_038809475.1">
    <property type="nucleotide sequence ID" value="XM_038954230.1"/>
</dbReference>
<dbReference type="Gene3D" id="3.80.10.10">
    <property type="entry name" value="Ribonuclease Inhibitor"/>
    <property type="match status" value="1"/>
</dbReference>
<dbReference type="SUPFAM" id="SSF81383">
    <property type="entry name" value="F-box domain"/>
    <property type="match status" value="1"/>
</dbReference>
<dbReference type="Pfam" id="PF00646">
    <property type="entry name" value="F-box"/>
    <property type="match status" value="1"/>
</dbReference>
<dbReference type="PROSITE" id="PS50181">
    <property type="entry name" value="FBOX"/>
    <property type="match status" value="1"/>
</dbReference>
<dbReference type="EMBL" id="RCSX01000014">
    <property type="protein sequence ID" value="KAF7926312.1"/>
    <property type="molecule type" value="Genomic_DNA"/>
</dbReference>
<comment type="caution">
    <text evidence="3">The sequence shown here is derived from an EMBL/GenBank/DDBJ whole genome shotgun (WGS) entry which is preliminary data.</text>
</comment>
<dbReference type="Proteomes" id="UP000783213">
    <property type="component" value="Unassembled WGS sequence"/>
</dbReference>
<sequence length="546" mass="62647">MAHRPQQPQKSLWDREPADVANMPPVYTQEYEYKAPAQPQPQPTYLMADGKGGPREVVYVQQQKVEKKHNKDDVALGCCAGYRQKNEEVLAISNLNLDPLLGPTLDLDLPSEIKAQTFNYLDVEDAGTLRLISRAWAITGTERLFRDGFKLHPHCQPTDMDRLRKVSECPHLAQTIKSIIIFLDSSDARKWTFYFSDAREILRRRIANEPGFCDPIHLAKAFSNLPNFKNLTITSLSYPLSEDMFQSTSTWIPSWNSTIEEERTQFMADDLSQWYYTSIVAAINAAGVALLSVEFDCLPMDCLSSQELGSPPFIPLQPSLHRLCLLSECSGHPYRSLSGLVTPLEQLSIGFWDYGFTSWQDSLVAQRIIDLLVSAQRLRRLDLMFVMNLSTSMTPDFQVAWTNSFYSITIPRLESLRLHQTDIPGPLLISFLERHRSTLKNLHLSGGYGCGPGSGWNHLTRFQWKEMLTSLRDNLSLQKFELLTYDDRKNIYDWNWNTVPGTDITFAKLLENYVLRKGPWPFFMPVEKTKHDYWGWKVDAGVWRMS</sequence>
<protein>
    <recommendedName>
        <fullName evidence="2">F-box domain-containing protein</fullName>
    </recommendedName>
</protein>
<dbReference type="InterPro" id="IPR036047">
    <property type="entry name" value="F-box-like_dom_sf"/>
</dbReference>
<reference evidence="3 4" key="1">
    <citation type="journal article" date="2020" name="Genome Biol. Evol.">
        <title>Comparative genomics of Sclerotiniaceae.</title>
        <authorList>
            <person name="Valero Jimenez C.A."/>
            <person name="Steentjes M."/>
            <person name="Scholten O.E."/>
            <person name="Van Kan J.A.L."/>
        </authorList>
    </citation>
    <scope>NUCLEOTIDE SEQUENCE [LARGE SCALE GENOMIC DNA]</scope>
    <source>
        <strain evidence="3 4">B1</strain>
    </source>
</reference>